<keyword evidence="2" id="KW-1185">Reference proteome</keyword>
<comment type="caution">
    <text evidence="1">The sequence shown here is derived from an EMBL/GenBank/DDBJ whole genome shotgun (WGS) entry which is preliminary data.</text>
</comment>
<proteinExistence type="predicted"/>
<evidence type="ECO:0000313" key="1">
    <source>
        <dbReference type="EMBL" id="MBV7256402.1"/>
    </source>
</evidence>
<protein>
    <submittedName>
        <fullName evidence="1">DUF3089 domain-containing protein</fullName>
    </submittedName>
</protein>
<dbReference type="Pfam" id="PF11288">
    <property type="entry name" value="DUF3089"/>
    <property type="match status" value="1"/>
</dbReference>
<dbReference type="InterPro" id="IPR021440">
    <property type="entry name" value="DUF3089"/>
</dbReference>
<evidence type="ECO:0000313" key="2">
    <source>
        <dbReference type="Proteomes" id="UP000722336"/>
    </source>
</evidence>
<name>A0ABS6SDA5_9SPHN</name>
<dbReference type="Proteomes" id="UP000722336">
    <property type="component" value="Unassembled WGS sequence"/>
</dbReference>
<dbReference type="EMBL" id="JAGSPA010000002">
    <property type="protein sequence ID" value="MBV7256402.1"/>
    <property type="molecule type" value="Genomic_DNA"/>
</dbReference>
<sequence length="373" mass="40165">MAARRFLTVFAGLIVLALAAVIIWAAFGGEILKRYMTPSVTFAESPAPPPTLYDRPDAWIARPGIPSTDANWTPDGYRVAPETAVSIFYVHPTTYLKSDRWNAPLDPDDEGALYRRGIFTRSQASVFNGVGDIWAPKYRQAAFGAFLSFAEPDAAKSFALAYRDVETSFDSFLASLPEDRPIILAGHSQGSLHLVSLLARRIAGTAVADRIVAAYLPGWPISVTADLPKLGLAPCTSPAQTRCLLAWQSFAEPADMELVLEAFDLTKGFDGTGRAGTDLVCTNPQTGGAPGPSPAEGNIGALVPDESLEDAVLQAGLVQAECRGRGYLSLGENALSMGQYVLPGNNYHVYDYALFWANLRADAERRTSAFLAR</sequence>
<organism evidence="1 2">
    <name type="scientific">Pacificimonas pallii</name>
    <dbReference type="NCBI Taxonomy" id="2827236"/>
    <lineage>
        <taxon>Bacteria</taxon>
        <taxon>Pseudomonadati</taxon>
        <taxon>Pseudomonadota</taxon>
        <taxon>Alphaproteobacteria</taxon>
        <taxon>Sphingomonadales</taxon>
        <taxon>Sphingosinicellaceae</taxon>
        <taxon>Pacificimonas</taxon>
    </lineage>
</organism>
<reference evidence="1 2" key="1">
    <citation type="submission" date="2021-04" db="EMBL/GenBank/DDBJ databases">
        <authorList>
            <person name="Pira H."/>
            <person name="Risdian C."/>
            <person name="Wink J."/>
        </authorList>
    </citation>
    <scope>NUCLEOTIDE SEQUENCE [LARGE SCALE GENOMIC DNA]</scope>
    <source>
        <strain evidence="1 2">WHA3</strain>
    </source>
</reference>
<accession>A0ABS6SDA5</accession>
<gene>
    <name evidence="1" type="ORF">KCG44_06335</name>
</gene>